<comment type="caution">
    <text evidence="2">The sequence shown here is derived from an EMBL/GenBank/DDBJ whole genome shotgun (WGS) entry which is preliminary data.</text>
</comment>
<dbReference type="AlphaFoldDB" id="A0ABD2PL89"/>
<evidence type="ECO:0000256" key="1">
    <source>
        <dbReference type="SAM" id="Coils"/>
    </source>
</evidence>
<reference evidence="2 3" key="1">
    <citation type="submission" date="2024-11" db="EMBL/GenBank/DDBJ databases">
        <title>Adaptive evolution of stress response genes in parasites aligns with host niche diversity.</title>
        <authorList>
            <person name="Hahn C."/>
            <person name="Resl P."/>
        </authorList>
    </citation>
    <scope>NUCLEOTIDE SEQUENCE [LARGE SCALE GENOMIC DNA]</scope>
    <source>
        <strain evidence="2">EGGRZ-B1_66</strain>
        <tissue evidence="2">Body</tissue>
    </source>
</reference>
<organism evidence="2 3">
    <name type="scientific">Cichlidogyrus casuarinus</name>
    <dbReference type="NCBI Taxonomy" id="1844966"/>
    <lineage>
        <taxon>Eukaryota</taxon>
        <taxon>Metazoa</taxon>
        <taxon>Spiralia</taxon>
        <taxon>Lophotrochozoa</taxon>
        <taxon>Platyhelminthes</taxon>
        <taxon>Monogenea</taxon>
        <taxon>Monopisthocotylea</taxon>
        <taxon>Dactylogyridea</taxon>
        <taxon>Ancyrocephalidae</taxon>
        <taxon>Cichlidogyrus</taxon>
    </lineage>
</organism>
<evidence type="ECO:0000313" key="2">
    <source>
        <dbReference type="EMBL" id="KAL3308249.1"/>
    </source>
</evidence>
<dbReference type="Proteomes" id="UP001626550">
    <property type="component" value="Unassembled WGS sequence"/>
</dbReference>
<gene>
    <name evidence="2" type="ORF">Ciccas_013222</name>
</gene>
<dbReference type="EMBL" id="JBJKFK010005570">
    <property type="protein sequence ID" value="KAL3308249.1"/>
    <property type="molecule type" value="Genomic_DNA"/>
</dbReference>
<accession>A0ABD2PL89</accession>
<feature type="coiled-coil region" evidence="1">
    <location>
        <begin position="146"/>
        <end position="173"/>
    </location>
</feature>
<sequence length="196" mass="21850">MQQLKASDTGKSVEKSAPLQAVTVVRTNTISFTLKPANPPKEEVEEPAVASSSLTTIAKKFFKIWKSNLQKPKKETSHSRSAEIDRLRELCGENAPSTAVTEIVSGLDKFYTLIHVKEYEKALDLLGEEFSNWLAEAKSDPDTHRRSQLRKELAQAMQIAEEAKDSLALAKNTERLHLLELGTSFTPNDKVPCELQ</sequence>
<proteinExistence type="predicted"/>
<evidence type="ECO:0000313" key="3">
    <source>
        <dbReference type="Proteomes" id="UP001626550"/>
    </source>
</evidence>
<keyword evidence="1" id="KW-0175">Coiled coil</keyword>
<protein>
    <submittedName>
        <fullName evidence="2">Uncharacterized protein</fullName>
    </submittedName>
</protein>
<keyword evidence="3" id="KW-1185">Reference proteome</keyword>
<name>A0ABD2PL89_9PLAT</name>